<comment type="caution">
    <text evidence="3">The sequence shown here is derived from an EMBL/GenBank/DDBJ whole genome shotgun (WGS) entry which is preliminary data.</text>
</comment>
<evidence type="ECO:0000313" key="3">
    <source>
        <dbReference type="EMBL" id="KAK8765414.1"/>
    </source>
</evidence>
<reference evidence="3 4" key="1">
    <citation type="journal article" date="2023" name="Arcadia Sci">
        <title>De novo assembly of a long-read Amblyomma americanum tick genome.</title>
        <authorList>
            <person name="Chou S."/>
            <person name="Poskanzer K.E."/>
            <person name="Rollins M."/>
            <person name="Thuy-Boun P.S."/>
        </authorList>
    </citation>
    <scope>NUCLEOTIDE SEQUENCE [LARGE SCALE GENOMIC DNA]</scope>
    <source>
        <strain evidence="3">F_SG_1</strain>
        <tissue evidence="3">Salivary glands</tissue>
    </source>
</reference>
<evidence type="ECO:0000313" key="4">
    <source>
        <dbReference type="Proteomes" id="UP001321473"/>
    </source>
</evidence>
<gene>
    <name evidence="3" type="ORF">V5799_031978</name>
</gene>
<keyword evidence="2" id="KW-0472">Membrane</keyword>
<evidence type="ECO:0000256" key="2">
    <source>
        <dbReference type="SAM" id="Phobius"/>
    </source>
</evidence>
<proteinExistence type="predicted"/>
<name>A0AAQ4DSH4_AMBAM</name>
<keyword evidence="2" id="KW-1133">Transmembrane helix</keyword>
<keyword evidence="4" id="KW-1185">Reference proteome</keyword>
<feature type="compositionally biased region" description="Basic and acidic residues" evidence="1">
    <location>
        <begin position="8"/>
        <end position="20"/>
    </location>
</feature>
<dbReference type="AlphaFoldDB" id="A0AAQ4DSH4"/>
<protein>
    <submittedName>
        <fullName evidence="3">Uncharacterized protein</fullName>
    </submittedName>
</protein>
<organism evidence="3 4">
    <name type="scientific">Amblyomma americanum</name>
    <name type="common">Lone star tick</name>
    <dbReference type="NCBI Taxonomy" id="6943"/>
    <lineage>
        <taxon>Eukaryota</taxon>
        <taxon>Metazoa</taxon>
        <taxon>Ecdysozoa</taxon>
        <taxon>Arthropoda</taxon>
        <taxon>Chelicerata</taxon>
        <taxon>Arachnida</taxon>
        <taxon>Acari</taxon>
        <taxon>Parasitiformes</taxon>
        <taxon>Ixodida</taxon>
        <taxon>Ixodoidea</taxon>
        <taxon>Ixodidae</taxon>
        <taxon>Amblyomminae</taxon>
        <taxon>Amblyomma</taxon>
    </lineage>
</organism>
<accession>A0AAQ4DSH4</accession>
<feature type="region of interest" description="Disordered" evidence="1">
    <location>
        <begin position="1"/>
        <end position="22"/>
    </location>
</feature>
<keyword evidence="2" id="KW-0812">Transmembrane</keyword>
<evidence type="ECO:0000256" key="1">
    <source>
        <dbReference type="SAM" id="MobiDB-lite"/>
    </source>
</evidence>
<dbReference type="EMBL" id="JARKHS020027417">
    <property type="protein sequence ID" value="KAK8765414.1"/>
    <property type="molecule type" value="Genomic_DNA"/>
</dbReference>
<sequence length="148" mass="16300">MAGNDVAKIPDKPSKEHWSDPELQLRLSPTIVGSLSSISCGTLLERDEGSDADCEEHRGSISPLDYLARAQDPASLNQSPPPAGAAWHYRYTRRPTTLAGCCLLSTIGLVTLASVLFLAYMFIRHNEKVYALVWRLVAAVFSHIFRSD</sequence>
<feature type="transmembrane region" description="Helical" evidence="2">
    <location>
        <begin position="98"/>
        <end position="123"/>
    </location>
</feature>
<dbReference type="Proteomes" id="UP001321473">
    <property type="component" value="Unassembled WGS sequence"/>
</dbReference>